<comment type="caution">
    <text evidence="1">The sequence shown here is derived from an EMBL/GenBank/DDBJ whole genome shotgun (WGS) entry which is preliminary data.</text>
</comment>
<dbReference type="Proteomes" id="UP001162992">
    <property type="component" value="Chromosome 2"/>
</dbReference>
<organism evidence="1 2">
    <name type="scientific">Diphasiastrum complanatum</name>
    <name type="common">Issler's clubmoss</name>
    <name type="synonym">Lycopodium complanatum</name>
    <dbReference type="NCBI Taxonomy" id="34168"/>
    <lineage>
        <taxon>Eukaryota</taxon>
        <taxon>Viridiplantae</taxon>
        <taxon>Streptophyta</taxon>
        <taxon>Embryophyta</taxon>
        <taxon>Tracheophyta</taxon>
        <taxon>Lycopodiopsida</taxon>
        <taxon>Lycopodiales</taxon>
        <taxon>Lycopodiaceae</taxon>
        <taxon>Lycopodioideae</taxon>
        <taxon>Diphasiastrum</taxon>
    </lineage>
</organism>
<sequence length="538" mass="59266">MAQAVLPAAYSQAAMLLSLQPVSSQSVARPSLQQPCMSFCRLKVQLHPQNAVLQVMQQQRCRNGEDLASVIRCESGIDVSGFAEVGNDAVFDVCSSGALMVPMMKREYGAFGGATLEKSKLDLSQSTTKVSPETEDGGGGGDIGKKNNHGGGDGGDDDGDDDAYFGDGDDGDDGDEGGFFNRRMALPEVFDRKIVEAVLREWYKTMTDLPAGLRQAFQMGLISSAQMVKFLSISARPTLARAVSRATPFSVSRGFIGRMIADPAFLYKILFEQITTIGYSLWQEIRHRGERIEQEWDRAATNVLTLAACNLAVVWLLAPSRSYGTVFKYNLQNTLQKLPNNIFDRSYPLREFDMKKRVYGFFYKAAELSLVGMIIGTAGVGLSEFCTAVRKQDAGIKSSAKLVKMQTSALGYGAFLGIFGNMQYQLLYGAERLMQEHFNHLSFLIICSSALRLFNIQIGDVTRVAWLGLGGEPLIHQQGSVKAYHRPLASSSNSWSWWTSPNAIVESLKELFGNDEKQRTSSNPFVRRKAKRKVLAVH</sequence>
<evidence type="ECO:0000313" key="1">
    <source>
        <dbReference type="EMBL" id="KAJ7565822.1"/>
    </source>
</evidence>
<protein>
    <submittedName>
        <fullName evidence="1">Uncharacterized protein</fullName>
    </submittedName>
</protein>
<keyword evidence="2" id="KW-1185">Reference proteome</keyword>
<accession>A0ACC2EH83</accession>
<proteinExistence type="predicted"/>
<dbReference type="EMBL" id="CM055093">
    <property type="protein sequence ID" value="KAJ7565822.1"/>
    <property type="molecule type" value="Genomic_DNA"/>
</dbReference>
<reference evidence="2" key="1">
    <citation type="journal article" date="2024" name="Proc. Natl. Acad. Sci. U.S.A.">
        <title>Extraordinary preservation of gene collinearity over three hundred million years revealed in homosporous lycophytes.</title>
        <authorList>
            <person name="Li C."/>
            <person name="Wickell D."/>
            <person name="Kuo L.Y."/>
            <person name="Chen X."/>
            <person name="Nie B."/>
            <person name="Liao X."/>
            <person name="Peng D."/>
            <person name="Ji J."/>
            <person name="Jenkins J."/>
            <person name="Williams M."/>
            <person name="Shu S."/>
            <person name="Plott C."/>
            <person name="Barry K."/>
            <person name="Rajasekar S."/>
            <person name="Grimwood J."/>
            <person name="Han X."/>
            <person name="Sun S."/>
            <person name="Hou Z."/>
            <person name="He W."/>
            <person name="Dai G."/>
            <person name="Sun C."/>
            <person name="Schmutz J."/>
            <person name="Leebens-Mack J.H."/>
            <person name="Li F.W."/>
            <person name="Wang L."/>
        </authorList>
    </citation>
    <scope>NUCLEOTIDE SEQUENCE [LARGE SCALE GENOMIC DNA]</scope>
    <source>
        <strain evidence="2">cv. PW_Plant_1</strain>
    </source>
</reference>
<name>A0ACC2EH83_DIPCM</name>
<gene>
    <name evidence="1" type="ORF">O6H91_02G076500</name>
</gene>
<evidence type="ECO:0000313" key="2">
    <source>
        <dbReference type="Proteomes" id="UP001162992"/>
    </source>
</evidence>